<gene>
    <name evidence="3" type="ORF">OE229_14245</name>
</gene>
<reference evidence="3" key="1">
    <citation type="submission" date="2022-09" db="EMBL/GenBank/DDBJ databases">
        <title>Taxonomy of Curtobacterium flaccumfaciens.</title>
        <authorList>
            <person name="Osdaghi E."/>
            <person name="Taghavi S.M."/>
            <person name="Hamidizade M."/>
            <person name="Abachi H."/>
            <person name="Fazliarab A."/>
            <person name="Baeyen S."/>
            <person name="Portier P."/>
            <person name="Van Vaerenbergh J."/>
            <person name="Jacques M.-A."/>
        </authorList>
    </citation>
    <scope>NUCLEOTIDE SEQUENCE</scope>
    <source>
        <strain evidence="3">AGQB46</strain>
    </source>
</reference>
<dbReference type="Proteomes" id="UP001062223">
    <property type="component" value="Chromosome"/>
</dbReference>
<sequence length="792" mass="81809">MTGVVETGAIPYTDVQLEAITSGAASLRTVASAVRDGTADIVTAWSGISGSYEGPSDEELFAVMTPVGPQGTTFGDDLDTAAKALDTFVTEVTPIVAALKAYVTRAEQLHRDVDAFTPKTATTEYGNNAVVESWDQDATLTDENNAIINGVAAQVVAYQAAERTCANTIRGLSGLQPLHAMSGSGSDDALAYGYDELPAGTKLPWGTASERKESCSEKTVDFLPNMLKAVVVDGIWGTVKGLGTLVGLDGTGFHLETAATSWSGVLALTGFNTKTMQKDPELQREAWTQVGKATIGWDEWGRDPGRAAGQALWGIGSIVIPIAGQAGKLGAVGKVGGVAGGVGKAGKYLELVEPGAWVSKGLTKVLPKLDELKTIMTKGVGDDAVGSTGRLADFKTGLGDFLHGRHGDTDVEVPPARTEADADVRPGSDASARADGGSDATVRVPERELAPIGAGGRGEHGGTATADGGSTSGSHGGAGHGDGSGANGGGPTGQGGSGHGTDADHGTGSGAEPGDGVPPDRGHEANPKESFGQVPYGDGVANHAGPGGGPLVDDLTRADGELPKGVTHVRDEVAPVDESPGTTEPGYGEAHPDHGAFNPAFAAPGDPLYEGSGRVNPATEQFLTTKPGPDGYYGHHADGTPLTRDEYVERYIQPDGRPRYPENNGAVAGSRIEFEDPTTFDQYYSTTVDRMGGDTGGYFSFPGTSFEQRGLPPTNLRDPYSVFEMDTAAMKENGFRVQISRVDPAFAQPGGGLQVQIIDPSSGKALTVKQMLEGVPDFGWRPTLVRKAVVIP</sequence>
<protein>
    <submittedName>
        <fullName evidence="3">TNT domain-containing protein</fullName>
    </submittedName>
</protein>
<proteinExistence type="predicted"/>
<accession>A0A9Q9P6Y8</accession>
<evidence type="ECO:0000256" key="1">
    <source>
        <dbReference type="SAM" id="MobiDB-lite"/>
    </source>
</evidence>
<organism evidence="3 4">
    <name type="scientific">Curtobacterium poinsettiae</name>
    <dbReference type="NCBI Taxonomy" id="159612"/>
    <lineage>
        <taxon>Bacteria</taxon>
        <taxon>Bacillati</taxon>
        <taxon>Actinomycetota</taxon>
        <taxon>Actinomycetes</taxon>
        <taxon>Micrococcales</taxon>
        <taxon>Microbacteriaceae</taxon>
        <taxon>Curtobacterium</taxon>
    </lineage>
</organism>
<feature type="region of interest" description="Disordered" evidence="1">
    <location>
        <begin position="404"/>
        <end position="558"/>
    </location>
</feature>
<feature type="compositionally biased region" description="Gly residues" evidence="1">
    <location>
        <begin position="470"/>
        <end position="499"/>
    </location>
</feature>
<feature type="compositionally biased region" description="Low complexity" evidence="1">
    <location>
        <begin position="427"/>
        <end position="440"/>
    </location>
</feature>
<dbReference type="InterPro" id="IPR025331">
    <property type="entry name" value="TNT"/>
</dbReference>
<dbReference type="KEGG" id="cpoi:OE229_14245"/>
<feature type="compositionally biased region" description="Basic and acidic residues" evidence="1">
    <location>
        <begin position="518"/>
        <end position="527"/>
    </location>
</feature>
<feature type="region of interest" description="Disordered" evidence="1">
    <location>
        <begin position="574"/>
        <end position="612"/>
    </location>
</feature>
<evidence type="ECO:0000259" key="2">
    <source>
        <dbReference type="Pfam" id="PF14021"/>
    </source>
</evidence>
<name>A0A9Q9P6Y8_9MICO</name>
<dbReference type="GO" id="GO:0050135">
    <property type="term" value="F:NADP+ nucleosidase activity"/>
    <property type="evidence" value="ECO:0007669"/>
    <property type="project" value="InterPro"/>
</dbReference>
<dbReference type="AlphaFoldDB" id="A0A9Q9P6Y8"/>
<dbReference type="RefSeq" id="WP_262138582.1">
    <property type="nucleotide sequence ID" value="NZ_CP106879.1"/>
</dbReference>
<dbReference type="Pfam" id="PF14021">
    <property type="entry name" value="TNT"/>
    <property type="match status" value="1"/>
</dbReference>
<evidence type="ECO:0000313" key="3">
    <source>
        <dbReference type="EMBL" id="UYC80279.1"/>
    </source>
</evidence>
<dbReference type="EMBL" id="CP106879">
    <property type="protein sequence ID" value="UYC80279.1"/>
    <property type="molecule type" value="Genomic_DNA"/>
</dbReference>
<evidence type="ECO:0000313" key="4">
    <source>
        <dbReference type="Proteomes" id="UP001062223"/>
    </source>
</evidence>
<feature type="domain" description="TNT" evidence="2">
    <location>
        <begin position="686"/>
        <end position="762"/>
    </location>
</feature>